<gene>
    <name evidence="3" type="ORF">UFOPK3181_00835</name>
</gene>
<dbReference type="Pfam" id="PF10066">
    <property type="entry name" value="DUF2304"/>
    <property type="match status" value="1"/>
</dbReference>
<feature type="transmembrane region" description="Helical" evidence="2">
    <location>
        <begin position="68"/>
        <end position="90"/>
    </location>
</feature>
<organism evidence="3">
    <name type="scientific">freshwater metagenome</name>
    <dbReference type="NCBI Taxonomy" id="449393"/>
    <lineage>
        <taxon>unclassified sequences</taxon>
        <taxon>metagenomes</taxon>
        <taxon>ecological metagenomes</taxon>
    </lineage>
</organism>
<proteinExistence type="predicted"/>
<keyword evidence="2" id="KW-0472">Membrane</keyword>
<feature type="transmembrane region" description="Helical" evidence="2">
    <location>
        <begin position="6"/>
        <end position="25"/>
    </location>
</feature>
<feature type="coiled-coil region" evidence="1">
    <location>
        <begin position="83"/>
        <end position="117"/>
    </location>
</feature>
<reference evidence="3" key="1">
    <citation type="submission" date="2020-05" db="EMBL/GenBank/DDBJ databases">
        <authorList>
            <person name="Chiriac C."/>
            <person name="Salcher M."/>
            <person name="Ghai R."/>
            <person name="Kavagutti S V."/>
        </authorList>
    </citation>
    <scope>NUCLEOTIDE SEQUENCE</scope>
</reference>
<evidence type="ECO:0000256" key="1">
    <source>
        <dbReference type="SAM" id="Coils"/>
    </source>
</evidence>
<protein>
    <submittedName>
        <fullName evidence="3">Unannotated protein</fullName>
    </submittedName>
</protein>
<dbReference type="AlphaFoldDB" id="A0A6J7AAV7"/>
<dbReference type="EMBL" id="CAFABG010000061">
    <property type="protein sequence ID" value="CAB4830001.1"/>
    <property type="molecule type" value="Genomic_DNA"/>
</dbReference>
<dbReference type="InterPro" id="IPR019277">
    <property type="entry name" value="DUF2304"/>
</dbReference>
<keyword evidence="1" id="KW-0175">Coiled coil</keyword>
<accession>A0A6J7AAV7</accession>
<keyword evidence="2" id="KW-0812">Transmembrane</keyword>
<evidence type="ECO:0000313" key="3">
    <source>
        <dbReference type="EMBL" id="CAB4830001.1"/>
    </source>
</evidence>
<evidence type="ECO:0000256" key="2">
    <source>
        <dbReference type="SAM" id="Phobius"/>
    </source>
</evidence>
<sequence>MNQQTAQGLEIGFVAIVFATCVLYLARKQRISFRYAIGWLVLFGISALTGFLIPLIEPLAAQLQLDAFALVGASAIIVLLALCIQLSISISGLQNQMQRLNEDLALQKKLVEDSRAENK</sequence>
<feature type="transmembrane region" description="Helical" evidence="2">
    <location>
        <begin position="37"/>
        <end position="56"/>
    </location>
</feature>
<keyword evidence="2" id="KW-1133">Transmembrane helix</keyword>
<name>A0A6J7AAV7_9ZZZZ</name>